<dbReference type="OrthoDB" id="74910at2759"/>
<dbReference type="PANTHER" id="PTHR45672">
    <property type="entry name" value="PROTEIN DISULFIDE-ISOMERASE C17H9.14C-RELATED"/>
    <property type="match status" value="1"/>
</dbReference>
<dbReference type="PRINTS" id="PR00421">
    <property type="entry name" value="THIOREDOXIN"/>
</dbReference>
<name>A0A8K0K0R4_LADFU</name>
<evidence type="ECO:0000313" key="3">
    <source>
        <dbReference type="Proteomes" id="UP000792457"/>
    </source>
</evidence>
<dbReference type="PANTHER" id="PTHR45672:SF2">
    <property type="entry name" value="PROTEIN DISULFIDE-ISOMERASE A5"/>
    <property type="match status" value="1"/>
</dbReference>
<dbReference type="InterPro" id="IPR051063">
    <property type="entry name" value="PDI"/>
</dbReference>
<dbReference type="InterPro" id="IPR036249">
    <property type="entry name" value="Thioredoxin-like_sf"/>
</dbReference>
<dbReference type="Gene3D" id="3.40.30.10">
    <property type="entry name" value="Glutaredoxin"/>
    <property type="match status" value="2"/>
</dbReference>
<feature type="domain" description="Thioredoxin" evidence="1">
    <location>
        <begin position="61"/>
        <end position="172"/>
    </location>
</feature>
<organism evidence="2 3">
    <name type="scientific">Ladona fulva</name>
    <name type="common">Scarce chaser dragonfly</name>
    <name type="synonym">Libellula fulva</name>
    <dbReference type="NCBI Taxonomy" id="123851"/>
    <lineage>
        <taxon>Eukaryota</taxon>
        <taxon>Metazoa</taxon>
        <taxon>Ecdysozoa</taxon>
        <taxon>Arthropoda</taxon>
        <taxon>Hexapoda</taxon>
        <taxon>Insecta</taxon>
        <taxon>Pterygota</taxon>
        <taxon>Palaeoptera</taxon>
        <taxon>Odonata</taxon>
        <taxon>Epiprocta</taxon>
        <taxon>Anisoptera</taxon>
        <taxon>Libelluloidea</taxon>
        <taxon>Libellulidae</taxon>
        <taxon>Ladona</taxon>
    </lineage>
</organism>
<dbReference type="InterPro" id="IPR013766">
    <property type="entry name" value="Thioredoxin_domain"/>
</dbReference>
<sequence>MKQNSQILRVFREVGETIKGQGTMIIVDCSGDGKKICKNSKVKPQNYVLKHYKDGDFHKDYDRRETVQSMTNFMRDPSGDIPWEEESTTDIVHFQDSEAMAKFLKKEQKPVMVMFYAPWCGFCKQLKPEYAAAAKELKGHSVLAAIDVNRPENAMVRQHYNITGFPTLLYFE</sequence>
<dbReference type="Proteomes" id="UP000792457">
    <property type="component" value="Unassembled WGS sequence"/>
</dbReference>
<keyword evidence="3" id="KW-1185">Reference proteome</keyword>
<dbReference type="Pfam" id="PF00085">
    <property type="entry name" value="Thioredoxin"/>
    <property type="match status" value="1"/>
</dbReference>
<reference evidence="2" key="1">
    <citation type="submission" date="2013-04" db="EMBL/GenBank/DDBJ databases">
        <authorList>
            <person name="Qu J."/>
            <person name="Murali S.C."/>
            <person name="Bandaranaike D."/>
            <person name="Bellair M."/>
            <person name="Blankenburg K."/>
            <person name="Chao H."/>
            <person name="Dinh H."/>
            <person name="Doddapaneni H."/>
            <person name="Downs B."/>
            <person name="Dugan-Rocha S."/>
            <person name="Elkadiri S."/>
            <person name="Gnanaolivu R.D."/>
            <person name="Hernandez B."/>
            <person name="Javaid M."/>
            <person name="Jayaseelan J.C."/>
            <person name="Lee S."/>
            <person name="Li M."/>
            <person name="Ming W."/>
            <person name="Munidasa M."/>
            <person name="Muniz J."/>
            <person name="Nguyen L."/>
            <person name="Ongeri F."/>
            <person name="Osuji N."/>
            <person name="Pu L.-L."/>
            <person name="Puazo M."/>
            <person name="Qu C."/>
            <person name="Quiroz J."/>
            <person name="Raj R."/>
            <person name="Weissenberger G."/>
            <person name="Xin Y."/>
            <person name="Zou X."/>
            <person name="Han Y."/>
            <person name="Richards S."/>
            <person name="Worley K."/>
            <person name="Muzny D."/>
            <person name="Gibbs R."/>
        </authorList>
    </citation>
    <scope>NUCLEOTIDE SEQUENCE</scope>
    <source>
        <strain evidence="2">Sampled in the wild</strain>
    </source>
</reference>
<proteinExistence type="predicted"/>
<accession>A0A8K0K0R4</accession>
<gene>
    <name evidence="2" type="ORF">J437_LFUL012464</name>
</gene>
<dbReference type="GO" id="GO:0003756">
    <property type="term" value="F:protein disulfide isomerase activity"/>
    <property type="evidence" value="ECO:0007669"/>
    <property type="project" value="TreeGrafter"/>
</dbReference>
<dbReference type="GO" id="GO:0005783">
    <property type="term" value="C:endoplasmic reticulum"/>
    <property type="evidence" value="ECO:0007669"/>
    <property type="project" value="TreeGrafter"/>
</dbReference>
<reference evidence="2" key="2">
    <citation type="submission" date="2017-10" db="EMBL/GenBank/DDBJ databases">
        <title>Ladona fulva Genome sequencing and assembly.</title>
        <authorList>
            <person name="Murali S."/>
            <person name="Richards S."/>
            <person name="Bandaranaike D."/>
            <person name="Bellair M."/>
            <person name="Blankenburg K."/>
            <person name="Chao H."/>
            <person name="Dinh H."/>
            <person name="Doddapaneni H."/>
            <person name="Dugan-Rocha S."/>
            <person name="Elkadiri S."/>
            <person name="Gnanaolivu R."/>
            <person name="Hernandez B."/>
            <person name="Skinner E."/>
            <person name="Javaid M."/>
            <person name="Lee S."/>
            <person name="Li M."/>
            <person name="Ming W."/>
            <person name="Munidasa M."/>
            <person name="Muniz J."/>
            <person name="Nguyen L."/>
            <person name="Hughes D."/>
            <person name="Osuji N."/>
            <person name="Pu L.-L."/>
            <person name="Puazo M."/>
            <person name="Qu C."/>
            <person name="Quiroz J."/>
            <person name="Raj R."/>
            <person name="Weissenberger G."/>
            <person name="Xin Y."/>
            <person name="Zou X."/>
            <person name="Han Y."/>
            <person name="Worley K."/>
            <person name="Muzny D."/>
            <person name="Gibbs R."/>
        </authorList>
    </citation>
    <scope>NUCLEOTIDE SEQUENCE</scope>
    <source>
        <strain evidence="2">Sampled in the wild</strain>
    </source>
</reference>
<dbReference type="PROSITE" id="PS51352">
    <property type="entry name" value="THIOREDOXIN_2"/>
    <property type="match status" value="1"/>
</dbReference>
<dbReference type="AlphaFoldDB" id="A0A8K0K0R4"/>
<protein>
    <recommendedName>
        <fullName evidence="1">Thioredoxin domain-containing protein</fullName>
    </recommendedName>
</protein>
<evidence type="ECO:0000313" key="2">
    <source>
        <dbReference type="EMBL" id="KAG8226195.1"/>
    </source>
</evidence>
<dbReference type="EMBL" id="KZ308271">
    <property type="protein sequence ID" value="KAG8226195.1"/>
    <property type="molecule type" value="Genomic_DNA"/>
</dbReference>
<dbReference type="GO" id="GO:0006457">
    <property type="term" value="P:protein folding"/>
    <property type="evidence" value="ECO:0007669"/>
    <property type="project" value="TreeGrafter"/>
</dbReference>
<dbReference type="SUPFAM" id="SSF52833">
    <property type="entry name" value="Thioredoxin-like"/>
    <property type="match status" value="1"/>
</dbReference>
<comment type="caution">
    <text evidence="2">The sequence shown here is derived from an EMBL/GenBank/DDBJ whole genome shotgun (WGS) entry which is preliminary data.</text>
</comment>
<evidence type="ECO:0000259" key="1">
    <source>
        <dbReference type="PROSITE" id="PS51352"/>
    </source>
</evidence>